<dbReference type="SUPFAM" id="SSF51430">
    <property type="entry name" value="NAD(P)-linked oxidoreductase"/>
    <property type="match status" value="1"/>
</dbReference>
<dbReference type="InterPro" id="IPR044481">
    <property type="entry name" value="AKR1A"/>
</dbReference>
<keyword evidence="6" id="KW-0521">NADP</keyword>
<evidence type="ECO:0000256" key="1">
    <source>
        <dbReference type="ARBA" id="ARBA00004221"/>
    </source>
</evidence>
<keyword evidence="19" id="KW-1185">Reference proteome</keyword>
<evidence type="ECO:0000256" key="11">
    <source>
        <dbReference type="ARBA" id="ARBA00047706"/>
    </source>
</evidence>
<dbReference type="Gene3D" id="3.20.20.100">
    <property type="entry name" value="NADP-dependent oxidoreductase domain"/>
    <property type="match status" value="1"/>
</dbReference>
<dbReference type="AlphaFoldDB" id="A0AA35P929"/>
<evidence type="ECO:0000256" key="10">
    <source>
        <dbReference type="ARBA" id="ARBA00044808"/>
    </source>
</evidence>
<dbReference type="PANTHER" id="PTHR11732">
    <property type="entry name" value="ALDO/KETO REDUCTASE"/>
    <property type="match status" value="1"/>
</dbReference>
<dbReference type="InterPro" id="IPR020471">
    <property type="entry name" value="AKR"/>
</dbReference>
<accession>A0AA35P929</accession>
<dbReference type="Proteomes" id="UP001178461">
    <property type="component" value="Chromosome 6"/>
</dbReference>
<comment type="subcellular location">
    <subcellularLocation>
        <location evidence="1">Apical cell membrane</location>
    </subcellularLocation>
    <subcellularLocation>
        <location evidence="2">Cytoplasm</location>
        <location evidence="2">Cytosol</location>
    </subcellularLocation>
</comment>
<evidence type="ECO:0000256" key="2">
    <source>
        <dbReference type="ARBA" id="ARBA00004514"/>
    </source>
</evidence>
<dbReference type="EC" id="1.1.1.2" evidence="9"/>
<evidence type="ECO:0000256" key="13">
    <source>
        <dbReference type="ARBA" id="ARBA00048262"/>
    </source>
</evidence>
<name>A0AA35P929_9SAUR</name>
<comment type="catalytic activity">
    <reaction evidence="11">
        <text>S-nitroso-CoA + NADPH + H(+) = sulfinamide-CoA + NADP(+)</text>
        <dbReference type="Rhea" id="RHEA:78375"/>
        <dbReference type="ChEBI" id="CHEBI:15378"/>
        <dbReference type="ChEBI" id="CHEBI:57783"/>
        <dbReference type="ChEBI" id="CHEBI:58349"/>
        <dbReference type="ChEBI" id="CHEBI:145546"/>
        <dbReference type="ChEBI" id="CHEBI:145548"/>
    </reaction>
    <physiologicalReaction direction="left-to-right" evidence="11">
        <dbReference type="Rhea" id="RHEA:78376"/>
    </physiologicalReaction>
</comment>
<evidence type="ECO:0000256" key="4">
    <source>
        <dbReference type="ARBA" id="ARBA00022475"/>
    </source>
</evidence>
<feature type="site" description="Lowers pKa of active site Tyr" evidence="16">
    <location>
        <position position="109"/>
    </location>
</feature>
<evidence type="ECO:0000256" key="8">
    <source>
        <dbReference type="ARBA" id="ARBA00023136"/>
    </source>
</evidence>
<dbReference type="InterPro" id="IPR036812">
    <property type="entry name" value="NAD(P)_OxRdtase_dom_sf"/>
</dbReference>
<comment type="similarity">
    <text evidence="3">Belongs to the aldo/keto reductase family.</text>
</comment>
<reference evidence="18" key="1">
    <citation type="submission" date="2022-12" db="EMBL/GenBank/DDBJ databases">
        <authorList>
            <person name="Alioto T."/>
            <person name="Alioto T."/>
            <person name="Gomez Garrido J."/>
        </authorList>
    </citation>
    <scope>NUCLEOTIDE SEQUENCE</scope>
</reference>
<dbReference type="PRINTS" id="PR00069">
    <property type="entry name" value="ALDKETRDTASE"/>
</dbReference>
<evidence type="ECO:0000313" key="19">
    <source>
        <dbReference type="Proteomes" id="UP001178461"/>
    </source>
</evidence>
<evidence type="ECO:0000256" key="3">
    <source>
        <dbReference type="ARBA" id="ARBA00007905"/>
    </source>
</evidence>
<dbReference type="FunFam" id="3.20.20.100:FF:000006">
    <property type="entry name" value="Aldo-keto reductase family 1 member A1"/>
    <property type="match status" value="1"/>
</dbReference>
<gene>
    <name evidence="18" type="ORF">PODLI_1B028345</name>
</gene>
<feature type="binding site" evidence="15">
    <location>
        <position position="142"/>
    </location>
    <ligand>
        <name>substrate</name>
    </ligand>
</feature>
<evidence type="ECO:0000256" key="7">
    <source>
        <dbReference type="ARBA" id="ARBA00023002"/>
    </source>
</evidence>
<comment type="catalytic activity">
    <reaction evidence="12">
        <text>S-nitrosoglutathione + NADPH + H(+) = S-(hydroxysulfenamide)glutathione + NADP(+)</text>
        <dbReference type="Rhea" id="RHEA:63500"/>
        <dbReference type="ChEBI" id="CHEBI:15378"/>
        <dbReference type="ChEBI" id="CHEBI:57783"/>
        <dbReference type="ChEBI" id="CHEBI:58349"/>
        <dbReference type="ChEBI" id="CHEBI:145544"/>
        <dbReference type="ChEBI" id="CHEBI:229723"/>
    </reaction>
</comment>
<evidence type="ECO:0000313" key="18">
    <source>
        <dbReference type="EMBL" id="CAI5777310.1"/>
    </source>
</evidence>
<dbReference type="PROSITE" id="PS00063">
    <property type="entry name" value="ALDOKETO_REDUCTASE_3"/>
    <property type="match status" value="1"/>
</dbReference>
<dbReference type="InterPro" id="IPR023210">
    <property type="entry name" value="NADP_OxRdtase_dom"/>
</dbReference>
<sequence length="354" mass="39908">MGGTRALPVHIWKGAPEDAARCKLAVKMSSEANYALLHTGQKLPLVGLGTWKSDAGQVKEAVKYALSAGYHHIDCAPAYSNEGEIGDALQEMVGNDKAIKREELFVTSKLWNTKHHPEDVEPALKKTLEDLKLEYLDLYLMHWPHAFERGDNLFPKNPDGTMRYDYIDYKETWKAMEKLVEKGLVKAIGLSNFNSRQIDDILGIASVKPAVLQVECHPYLAQNELIAHCHQKGLVVTAYSPLGSPDRMWKHPDEPVLLEEPGIKKLAEKYSKSPAQILLRWQVQRKVVVIPKSVTPARILQNLQVFDFSLTAEEMSFIGSLNKNWRYIVPMVTVEGKLVARDAGHPLYPFNDPY</sequence>
<dbReference type="GO" id="GO:0016324">
    <property type="term" value="C:apical plasma membrane"/>
    <property type="evidence" value="ECO:0007669"/>
    <property type="project" value="UniProtKB-SubCell"/>
</dbReference>
<dbReference type="GO" id="GO:0008106">
    <property type="term" value="F:alcohol dehydrogenase (NADP+) activity"/>
    <property type="evidence" value="ECO:0007669"/>
    <property type="project" value="UniProtKB-EC"/>
</dbReference>
<protein>
    <recommendedName>
        <fullName evidence="9">alcohol dehydrogenase (NADP(+))</fullName>
        <ecNumber evidence="9">1.1.1.2</ecNumber>
    </recommendedName>
    <alternativeName>
        <fullName evidence="10">S-nitroso-CoA reductase</fullName>
    </alternativeName>
</protein>
<keyword evidence="8" id="KW-0472">Membrane</keyword>
<feature type="active site" description="Proton donor" evidence="14">
    <location>
        <position position="79"/>
    </location>
</feature>
<dbReference type="InterPro" id="IPR018170">
    <property type="entry name" value="Aldo/ket_reductase_CS"/>
</dbReference>
<dbReference type="PROSITE" id="PS00062">
    <property type="entry name" value="ALDOKETO_REDUCTASE_2"/>
    <property type="match status" value="1"/>
</dbReference>
<evidence type="ECO:0000256" key="16">
    <source>
        <dbReference type="PIRSR" id="PIRSR000097-3"/>
    </source>
</evidence>
<dbReference type="GO" id="GO:0046185">
    <property type="term" value="P:aldehyde catabolic process"/>
    <property type="evidence" value="ECO:0007669"/>
    <property type="project" value="InterPro"/>
</dbReference>
<evidence type="ECO:0000256" key="6">
    <source>
        <dbReference type="ARBA" id="ARBA00022857"/>
    </source>
</evidence>
<dbReference type="CDD" id="cd19106">
    <property type="entry name" value="AKR_AKR1A1-4"/>
    <property type="match status" value="1"/>
</dbReference>
<comment type="catalytic activity">
    <reaction evidence="13">
        <text>a primary alcohol + NADP(+) = an aldehyde + NADPH + H(+)</text>
        <dbReference type="Rhea" id="RHEA:15937"/>
        <dbReference type="ChEBI" id="CHEBI:15378"/>
        <dbReference type="ChEBI" id="CHEBI:15734"/>
        <dbReference type="ChEBI" id="CHEBI:17478"/>
        <dbReference type="ChEBI" id="CHEBI:57783"/>
        <dbReference type="ChEBI" id="CHEBI:58349"/>
        <dbReference type="EC" id="1.1.1.2"/>
    </reaction>
</comment>
<dbReference type="EMBL" id="OX395131">
    <property type="protein sequence ID" value="CAI5777310.1"/>
    <property type="molecule type" value="Genomic_DNA"/>
</dbReference>
<proteinExistence type="inferred from homology"/>
<evidence type="ECO:0000256" key="15">
    <source>
        <dbReference type="PIRSR" id="PIRSR000097-2"/>
    </source>
</evidence>
<dbReference type="GO" id="GO:0005829">
    <property type="term" value="C:cytosol"/>
    <property type="evidence" value="ECO:0007669"/>
    <property type="project" value="UniProtKB-SubCell"/>
</dbReference>
<feature type="domain" description="NADP-dependent oxidoreductase" evidence="17">
    <location>
        <begin position="47"/>
        <end position="322"/>
    </location>
</feature>
<evidence type="ECO:0000256" key="14">
    <source>
        <dbReference type="PIRSR" id="PIRSR000097-1"/>
    </source>
</evidence>
<keyword evidence="5" id="KW-0963">Cytoplasm</keyword>
<organism evidence="18 19">
    <name type="scientific">Podarcis lilfordi</name>
    <name type="common">Lilford's wall lizard</name>
    <dbReference type="NCBI Taxonomy" id="74358"/>
    <lineage>
        <taxon>Eukaryota</taxon>
        <taxon>Metazoa</taxon>
        <taxon>Chordata</taxon>
        <taxon>Craniata</taxon>
        <taxon>Vertebrata</taxon>
        <taxon>Euteleostomi</taxon>
        <taxon>Lepidosauria</taxon>
        <taxon>Squamata</taxon>
        <taxon>Bifurcata</taxon>
        <taxon>Unidentata</taxon>
        <taxon>Episquamata</taxon>
        <taxon>Laterata</taxon>
        <taxon>Lacertibaenia</taxon>
        <taxon>Lacertidae</taxon>
        <taxon>Podarcis</taxon>
    </lineage>
</organism>
<keyword evidence="4" id="KW-1003">Cell membrane</keyword>
<evidence type="ECO:0000256" key="12">
    <source>
        <dbReference type="ARBA" id="ARBA00048207"/>
    </source>
</evidence>
<evidence type="ECO:0000256" key="5">
    <source>
        <dbReference type="ARBA" id="ARBA00022490"/>
    </source>
</evidence>
<dbReference type="PIRSF" id="PIRSF000097">
    <property type="entry name" value="AKR"/>
    <property type="match status" value="1"/>
</dbReference>
<evidence type="ECO:0000256" key="9">
    <source>
        <dbReference type="ARBA" id="ARBA00024074"/>
    </source>
</evidence>
<dbReference type="Pfam" id="PF00248">
    <property type="entry name" value="Aldo_ket_red"/>
    <property type="match status" value="1"/>
</dbReference>
<keyword evidence="7" id="KW-0560">Oxidoreductase</keyword>
<evidence type="ECO:0000259" key="17">
    <source>
        <dbReference type="Pfam" id="PF00248"/>
    </source>
</evidence>